<dbReference type="PROSITE" id="PS00775">
    <property type="entry name" value="GLYCOSYL_HYDROL_F3"/>
    <property type="match status" value="1"/>
</dbReference>
<evidence type="ECO:0000256" key="4">
    <source>
        <dbReference type="ARBA" id="ARBA00022801"/>
    </source>
</evidence>
<dbReference type="Proteomes" id="UP000552241">
    <property type="component" value="Unassembled WGS sequence"/>
</dbReference>
<dbReference type="InterPro" id="IPR050226">
    <property type="entry name" value="NagZ_Beta-hexosaminidase"/>
</dbReference>
<dbReference type="PANTHER" id="PTHR30480:SF13">
    <property type="entry name" value="BETA-HEXOSAMINIDASE"/>
    <property type="match status" value="1"/>
</dbReference>
<dbReference type="InterPro" id="IPR017853">
    <property type="entry name" value="GH"/>
</dbReference>
<dbReference type="Pfam" id="PF01915">
    <property type="entry name" value="Glyco_hydro_3_C"/>
    <property type="match status" value="1"/>
</dbReference>
<name>A0A838ZUG3_9FLAO</name>
<dbReference type="SUPFAM" id="SSF52279">
    <property type="entry name" value="Beta-D-glucan exohydrolase, C-terminal domain"/>
    <property type="match status" value="1"/>
</dbReference>
<dbReference type="InterPro" id="IPR001466">
    <property type="entry name" value="Beta-lactam-related"/>
</dbReference>
<dbReference type="PRINTS" id="PR00133">
    <property type="entry name" value="GLHYDRLASE3"/>
</dbReference>
<feature type="domain" description="Glycoside hydrolase family 3 N-terminal" evidence="9">
    <location>
        <begin position="43"/>
        <end position="357"/>
    </location>
</feature>
<dbReference type="Pfam" id="PF00933">
    <property type="entry name" value="Glyco_hydro_3"/>
    <property type="match status" value="1"/>
</dbReference>
<accession>A0A838ZUG3</accession>
<dbReference type="PANTHER" id="PTHR30480">
    <property type="entry name" value="BETA-HEXOSAMINIDASE-RELATED"/>
    <property type="match status" value="1"/>
</dbReference>
<keyword evidence="5 6" id="KW-0326">Glycosidase</keyword>
<keyword evidence="4 6" id="KW-0378">Hydrolase</keyword>
<evidence type="ECO:0000256" key="6">
    <source>
        <dbReference type="RuleBase" id="RU361161"/>
    </source>
</evidence>
<protein>
    <recommendedName>
        <fullName evidence="3">beta-N-acetylhexosaminidase</fullName>
        <ecNumber evidence="3">3.2.1.52</ecNumber>
    </recommendedName>
</protein>
<sequence>MKKILTVITLFLFVQNLFAQIDSPLFVDSLQLKWVDEKYKAMTLEEKVGQLFIVAAYSNKDAAHEAGIENLVKTEAIGGLIFMQDLAVKQGELTNRYNKVAKIPLLIGMDAEWGLSMRLKEVKRFPWAMTVGAVEDNQIVKEMGNAIGEQANTMGVHFNFAPVVDVNTNPKNPIIGNRSYGSDVQNVADKGINYMLGMKEKSVLASAKHFPGHGDTSTDSHYTTPVVEHDLARLKSIELAPFQKLIDAGVPAIMVAHLSVPALDDSGIPTTLSKKVVTDLLKNEMHFKGLIVTDALNMDGVAKKYPPGEVDLMAFEAGNDILLFSQDVKTAKQKIIEKINSGEITEERLAESVKKILMAKYFVGLNNSKPIDTKDLVQNLNKPNYQILTSKIYENAATLIKNEGEILPIQNLINIKIAYVPLEESDYGVFYQNLNFHVTTDLVKIKSAAEVSKLKDYDYVIIGLHKSNESPYKSYKISDNAKAIVKAASENRNVILALFGSPYGLMNLDLSSTKAAMVMYQNLDMTQNAAAEIIFGAIGAKGKLPVDVNSDWKFGKTLKTDAMQRLGFAIPEAVGMKAEVIQQIDELAQKAIDDGATPGLQIVAAKNGKVIYDKSFGYQTIERKKKVSSKDVYDVASVTKVTATLPLLMEDVSKGELNLDQNLASILPESGRTDKGTLKLREILAHQAGLPPWIGFYKESVNVQNARLYLDYYSRKQDEEHPIKVTDNIYIIGTIKDTIMTDILYAPLGSKKYQYSDLGYYLFQEYLEKKYKKPLDSLVHEKLYRPMQMSSTFYLPRNQLDLEQIIPTAKDKIYRNQLLHGFVQDEGAAMMGGVAGHAGLFSSAQDLAKLMQMYLNGGSYGGQTFFSPQTIAEFTKDQYSGNRRGAGFDKLSGSSNNGYGHYGYTGTMVWNDPDEQLVLVFLSNRVNPSVDNKKLANGKYRENVRQALYDAVVKFH</sequence>
<feature type="domain" description="Beta-lactamase-related" evidence="8">
    <location>
        <begin position="585"/>
        <end position="933"/>
    </location>
</feature>
<dbReference type="InterPro" id="IPR019800">
    <property type="entry name" value="Glyco_hydro_3_AS"/>
</dbReference>
<dbReference type="InterPro" id="IPR001764">
    <property type="entry name" value="Glyco_hydro_3_N"/>
</dbReference>
<feature type="chain" id="PRO_5032720058" description="beta-N-acetylhexosaminidase" evidence="7">
    <location>
        <begin position="20"/>
        <end position="956"/>
    </location>
</feature>
<dbReference type="GO" id="GO:0005975">
    <property type="term" value="P:carbohydrate metabolic process"/>
    <property type="evidence" value="ECO:0007669"/>
    <property type="project" value="InterPro"/>
</dbReference>
<dbReference type="EMBL" id="JACDZE010000005">
    <property type="protein sequence ID" value="MBA5630634.1"/>
    <property type="molecule type" value="Genomic_DNA"/>
</dbReference>
<comment type="caution">
    <text evidence="11">The sequence shown here is derived from an EMBL/GenBank/DDBJ whole genome shotgun (WGS) entry which is preliminary data.</text>
</comment>
<comment type="catalytic activity">
    <reaction evidence="1">
        <text>Hydrolysis of terminal non-reducing N-acetyl-D-hexosamine residues in N-acetyl-beta-D-hexosaminides.</text>
        <dbReference type="EC" id="3.2.1.52"/>
    </reaction>
</comment>
<evidence type="ECO:0000256" key="2">
    <source>
        <dbReference type="ARBA" id="ARBA00005336"/>
    </source>
</evidence>
<keyword evidence="12" id="KW-1185">Reference proteome</keyword>
<feature type="domain" description="Glycoside hydrolase family 3 C-terminal" evidence="10">
    <location>
        <begin position="398"/>
        <end position="553"/>
    </location>
</feature>
<dbReference type="GO" id="GO:0009254">
    <property type="term" value="P:peptidoglycan turnover"/>
    <property type="evidence" value="ECO:0007669"/>
    <property type="project" value="TreeGrafter"/>
</dbReference>
<dbReference type="InterPro" id="IPR036962">
    <property type="entry name" value="Glyco_hydro_3_N_sf"/>
</dbReference>
<dbReference type="RefSeq" id="WP_182044237.1">
    <property type="nucleotide sequence ID" value="NZ_JACDZE010000005.1"/>
</dbReference>
<evidence type="ECO:0000259" key="9">
    <source>
        <dbReference type="Pfam" id="PF00933"/>
    </source>
</evidence>
<organism evidence="11 12">
    <name type="scientific">Moheibacter lacus</name>
    <dbReference type="NCBI Taxonomy" id="2745851"/>
    <lineage>
        <taxon>Bacteria</taxon>
        <taxon>Pseudomonadati</taxon>
        <taxon>Bacteroidota</taxon>
        <taxon>Flavobacteriia</taxon>
        <taxon>Flavobacteriales</taxon>
        <taxon>Weeksellaceae</taxon>
        <taxon>Moheibacter</taxon>
    </lineage>
</organism>
<evidence type="ECO:0000256" key="1">
    <source>
        <dbReference type="ARBA" id="ARBA00001231"/>
    </source>
</evidence>
<reference evidence="11 12" key="1">
    <citation type="submission" date="2020-07" db="EMBL/GenBank/DDBJ databases">
        <title>Moheibacter lacus sp. nov., a member of the family Flavobacteriaceae isolated from freshwater lake sediment.</title>
        <authorList>
            <person name="Liu Y."/>
        </authorList>
    </citation>
    <scope>NUCLEOTIDE SEQUENCE [LARGE SCALE GENOMIC DNA]</scope>
    <source>
        <strain evidence="11 12">BDHS18</strain>
    </source>
</reference>
<evidence type="ECO:0000313" key="11">
    <source>
        <dbReference type="EMBL" id="MBA5630634.1"/>
    </source>
</evidence>
<dbReference type="InterPro" id="IPR012338">
    <property type="entry name" value="Beta-lactam/transpept-like"/>
</dbReference>
<proteinExistence type="inferred from homology"/>
<evidence type="ECO:0000256" key="5">
    <source>
        <dbReference type="ARBA" id="ARBA00023295"/>
    </source>
</evidence>
<dbReference type="Gene3D" id="3.40.710.10">
    <property type="entry name" value="DD-peptidase/beta-lactamase superfamily"/>
    <property type="match status" value="1"/>
</dbReference>
<dbReference type="GO" id="GO:0004563">
    <property type="term" value="F:beta-N-acetylhexosaminidase activity"/>
    <property type="evidence" value="ECO:0007669"/>
    <property type="project" value="UniProtKB-EC"/>
</dbReference>
<evidence type="ECO:0000313" key="12">
    <source>
        <dbReference type="Proteomes" id="UP000552241"/>
    </source>
</evidence>
<evidence type="ECO:0000259" key="10">
    <source>
        <dbReference type="Pfam" id="PF01915"/>
    </source>
</evidence>
<evidence type="ECO:0000259" key="8">
    <source>
        <dbReference type="Pfam" id="PF00144"/>
    </source>
</evidence>
<dbReference type="Gene3D" id="3.20.20.300">
    <property type="entry name" value="Glycoside hydrolase, family 3, N-terminal domain"/>
    <property type="match status" value="1"/>
</dbReference>
<comment type="similarity">
    <text evidence="2 6">Belongs to the glycosyl hydrolase 3 family.</text>
</comment>
<evidence type="ECO:0000256" key="7">
    <source>
        <dbReference type="SAM" id="SignalP"/>
    </source>
</evidence>
<dbReference type="EC" id="3.2.1.52" evidence="3"/>
<dbReference type="AlphaFoldDB" id="A0A838ZUG3"/>
<feature type="signal peptide" evidence="7">
    <location>
        <begin position="1"/>
        <end position="19"/>
    </location>
</feature>
<dbReference type="Pfam" id="PF00144">
    <property type="entry name" value="Beta-lactamase"/>
    <property type="match status" value="1"/>
</dbReference>
<dbReference type="SUPFAM" id="SSF56601">
    <property type="entry name" value="beta-lactamase/transpeptidase-like"/>
    <property type="match status" value="1"/>
</dbReference>
<gene>
    <name evidence="11" type="ORF">HU137_12740</name>
</gene>
<dbReference type="SUPFAM" id="SSF51445">
    <property type="entry name" value="(Trans)glycosidases"/>
    <property type="match status" value="1"/>
</dbReference>
<keyword evidence="7" id="KW-0732">Signal</keyword>
<dbReference type="InterPro" id="IPR002772">
    <property type="entry name" value="Glyco_hydro_3_C"/>
</dbReference>
<dbReference type="InterPro" id="IPR036881">
    <property type="entry name" value="Glyco_hydro_3_C_sf"/>
</dbReference>
<evidence type="ECO:0000256" key="3">
    <source>
        <dbReference type="ARBA" id="ARBA00012663"/>
    </source>
</evidence>
<dbReference type="Gene3D" id="3.40.50.1700">
    <property type="entry name" value="Glycoside hydrolase family 3 C-terminal domain"/>
    <property type="match status" value="1"/>
</dbReference>